<protein>
    <submittedName>
        <fullName evidence="1">Uncharacterized protein</fullName>
    </submittedName>
</protein>
<keyword evidence="2" id="KW-1185">Reference proteome</keyword>
<dbReference type="EMBL" id="JH658581">
    <property type="protein sequence ID" value="EXK77706.1"/>
    <property type="molecule type" value="Genomic_DNA"/>
</dbReference>
<dbReference type="HOGENOM" id="CLU_2979194_0_0_1"/>
<evidence type="ECO:0000313" key="1">
    <source>
        <dbReference type="EMBL" id="EXK77706.1"/>
    </source>
</evidence>
<evidence type="ECO:0000313" key="2">
    <source>
        <dbReference type="Proteomes" id="UP000030663"/>
    </source>
</evidence>
<proteinExistence type="predicted"/>
<gene>
    <name evidence="1" type="ORF">FOQG_17590</name>
</gene>
<dbReference type="Proteomes" id="UP000030663">
    <property type="component" value="Unassembled WGS sequence"/>
</dbReference>
<organism evidence="1 2">
    <name type="scientific">Fusarium oxysporum f. sp. raphani 54005</name>
    <dbReference type="NCBI Taxonomy" id="1089458"/>
    <lineage>
        <taxon>Eukaryota</taxon>
        <taxon>Fungi</taxon>
        <taxon>Dikarya</taxon>
        <taxon>Ascomycota</taxon>
        <taxon>Pezizomycotina</taxon>
        <taxon>Sordariomycetes</taxon>
        <taxon>Hypocreomycetidae</taxon>
        <taxon>Hypocreales</taxon>
        <taxon>Nectriaceae</taxon>
        <taxon>Fusarium</taxon>
        <taxon>Fusarium oxysporum species complex</taxon>
    </lineage>
</organism>
<reference evidence="1 2" key="1">
    <citation type="submission" date="2011-11" db="EMBL/GenBank/DDBJ databases">
        <title>The Genome Sequence of Fusarium oxysporum PHW815.</title>
        <authorList>
            <consortium name="The Broad Institute Genome Sequencing Platform"/>
            <person name="Ma L.-J."/>
            <person name="Gale L.R."/>
            <person name="Schwartz D.C."/>
            <person name="Zhou S."/>
            <person name="Corby-Kistler H."/>
            <person name="Young S.K."/>
            <person name="Zeng Q."/>
            <person name="Gargeya S."/>
            <person name="Fitzgerald M."/>
            <person name="Haas B."/>
            <person name="Abouelleil A."/>
            <person name="Alvarado L."/>
            <person name="Arachchi H.M."/>
            <person name="Berlin A."/>
            <person name="Brown A."/>
            <person name="Chapman S.B."/>
            <person name="Chen Z."/>
            <person name="Dunbar C."/>
            <person name="Freedman E."/>
            <person name="Gearin G."/>
            <person name="Goldberg J."/>
            <person name="Griggs A."/>
            <person name="Gujja S."/>
            <person name="Heiman D."/>
            <person name="Howarth C."/>
            <person name="Larson L."/>
            <person name="Lui A."/>
            <person name="MacDonald P.J.P."/>
            <person name="Montmayeur A."/>
            <person name="Murphy C."/>
            <person name="Neiman D."/>
            <person name="Pearson M."/>
            <person name="Priest M."/>
            <person name="Roberts A."/>
            <person name="Saif S."/>
            <person name="Shea T."/>
            <person name="Shenoy N."/>
            <person name="Sisk P."/>
            <person name="Stolte C."/>
            <person name="Sykes S."/>
            <person name="Wortman J."/>
            <person name="Nusbaum C."/>
            <person name="Birren B."/>
        </authorList>
    </citation>
    <scope>NUCLEOTIDE SEQUENCE [LARGE SCALE GENOMIC DNA]</scope>
    <source>
        <strain evidence="1 2">54005</strain>
    </source>
</reference>
<sequence>MNAREFNSKGPGPNFAAQMLLAAASPDLDRKKDDPGLYGDGADLSIEEWKNCLACRSS</sequence>
<dbReference type="AlphaFoldDB" id="X0B7I6"/>
<accession>X0B7I6</accession>
<name>X0B7I6_FUSOX</name>